<keyword evidence="7 14" id="KW-1133">Transmembrane helix</keyword>
<dbReference type="PANTHER" id="PTHR39579">
    <property type="entry name" value="INNER MEMBRANE PROTEIN YHCB"/>
    <property type="match status" value="1"/>
</dbReference>
<organism evidence="15 16">
    <name type="scientific">Thorsellia kenyensis</name>
    <dbReference type="NCBI Taxonomy" id="1549888"/>
    <lineage>
        <taxon>Bacteria</taxon>
        <taxon>Pseudomonadati</taxon>
        <taxon>Pseudomonadota</taxon>
        <taxon>Gammaproteobacteria</taxon>
        <taxon>Enterobacterales</taxon>
        <taxon>Thorselliaceae</taxon>
        <taxon>Thorsellia</taxon>
    </lineage>
</organism>
<name>A0ABV6CFA9_9GAMM</name>
<feature type="compositionally biased region" description="Basic and acidic residues" evidence="13">
    <location>
        <begin position="106"/>
        <end position="120"/>
    </location>
</feature>
<dbReference type="PIRSF" id="PIRSF006318">
    <property type="entry name" value="YhcB"/>
    <property type="match status" value="1"/>
</dbReference>
<keyword evidence="8 14" id="KW-0472">Membrane</keyword>
<comment type="subcellular location">
    <subcellularLocation>
        <location evidence="1">Cell inner membrane</location>
        <topology evidence="1">Single-pass membrane protein</topology>
    </subcellularLocation>
</comment>
<evidence type="ECO:0000256" key="8">
    <source>
        <dbReference type="ARBA" id="ARBA00023136"/>
    </source>
</evidence>
<evidence type="ECO:0000256" key="14">
    <source>
        <dbReference type="SAM" id="Phobius"/>
    </source>
</evidence>
<comment type="similarity">
    <text evidence="10">Belongs to the ZapG family.</text>
</comment>
<dbReference type="InterPro" id="IPR009386">
    <property type="entry name" value="ZapG-like"/>
</dbReference>
<evidence type="ECO:0000256" key="5">
    <source>
        <dbReference type="ARBA" id="ARBA00022692"/>
    </source>
</evidence>
<gene>
    <name evidence="15" type="ORF">ACFFIT_11975</name>
</gene>
<keyword evidence="3" id="KW-0997">Cell inner membrane</keyword>
<feature type="region of interest" description="Disordered" evidence="13">
    <location>
        <begin position="106"/>
        <end position="136"/>
    </location>
</feature>
<reference evidence="15 16" key="1">
    <citation type="submission" date="2024-09" db="EMBL/GenBank/DDBJ databases">
        <authorList>
            <person name="Sun Q."/>
            <person name="Mori K."/>
        </authorList>
    </citation>
    <scope>NUCLEOTIDE SEQUENCE [LARGE SCALE GENOMIC DNA]</scope>
    <source>
        <strain evidence="15 16">CCM 8545</strain>
    </source>
</reference>
<evidence type="ECO:0000256" key="6">
    <source>
        <dbReference type="ARBA" id="ARBA00022960"/>
    </source>
</evidence>
<keyword evidence="6" id="KW-0133">Cell shape</keyword>
<keyword evidence="2" id="KW-1003">Cell membrane</keyword>
<evidence type="ECO:0000256" key="10">
    <source>
        <dbReference type="ARBA" id="ARBA00035657"/>
    </source>
</evidence>
<evidence type="ECO:0000313" key="15">
    <source>
        <dbReference type="EMBL" id="MFC0180790.1"/>
    </source>
</evidence>
<dbReference type="Pfam" id="PF06295">
    <property type="entry name" value="ZapG-like"/>
    <property type="match status" value="1"/>
</dbReference>
<keyword evidence="5 14" id="KW-0812">Transmembrane</keyword>
<dbReference type="EMBL" id="JBHLXE010000108">
    <property type="protein sequence ID" value="MFC0180790.1"/>
    <property type="molecule type" value="Genomic_DNA"/>
</dbReference>
<evidence type="ECO:0000256" key="4">
    <source>
        <dbReference type="ARBA" id="ARBA00022618"/>
    </source>
</evidence>
<feature type="transmembrane region" description="Helical" evidence="14">
    <location>
        <begin position="6"/>
        <end position="22"/>
    </location>
</feature>
<evidence type="ECO:0000256" key="12">
    <source>
        <dbReference type="ARBA" id="ARBA00035727"/>
    </source>
</evidence>
<keyword evidence="4" id="KW-0132">Cell division</keyword>
<accession>A0ABV6CFA9</accession>
<feature type="compositionally biased region" description="Polar residues" evidence="13">
    <location>
        <begin position="127"/>
        <end position="136"/>
    </location>
</feature>
<evidence type="ECO:0000256" key="11">
    <source>
        <dbReference type="ARBA" id="ARBA00035703"/>
    </source>
</evidence>
<sequence>MMNIEYVVIICVASLVIGFLVGRMTHKNAKNADSLRKELDKTKSELASYKQEMVAHFSNSADILDKMARDYRQLYDYMAKSSAHILSNTDINKTPFPALTTLTDIDSNKPKYEAPPRDYSEGASGLFNAQPSSDKS</sequence>
<evidence type="ECO:0000256" key="2">
    <source>
        <dbReference type="ARBA" id="ARBA00022475"/>
    </source>
</evidence>
<evidence type="ECO:0000313" key="16">
    <source>
        <dbReference type="Proteomes" id="UP001589758"/>
    </source>
</evidence>
<proteinExistence type="inferred from homology"/>
<keyword evidence="16" id="KW-1185">Reference proteome</keyword>
<dbReference type="RefSeq" id="WP_385877951.1">
    <property type="nucleotide sequence ID" value="NZ_JBHLXE010000108.1"/>
</dbReference>
<dbReference type="PANTHER" id="PTHR39579:SF1">
    <property type="entry name" value="INNER MEMBRANE PROTEIN YHCB"/>
    <property type="match status" value="1"/>
</dbReference>
<evidence type="ECO:0000256" key="3">
    <source>
        <dbReference type="ARBA" id="ARBA00022519"/>
    </source>
</evidence>
<evidence type="ECO:0000256" key="13">
    <source>
        <dbReference type="SAM" id="MobiDB-lite"/>
    </source>
</evidence>
<keyword evidence="9" id="KW-0131">Cell cycle</keyword>
<evidence type="ECO:0000256" key="9">
    <source>
        <dbReference type="ARBA" id="ARBA00023306"/>
    </source>
</evidence>
<protein>
    <recommendedName>
        <fullName evidence="11">Z-ring associated protein G</fullName>
    </recommendedName>
    <alternativeName>
        <fullName evidence="12">Cell division protein ZapG</fullName>
    </alternativeName>
</protein>
<evidence type="ECO:0000256" key="7">
    <source>
        <dbReference type="ARBA" id="ARBA00022989"/>
    </source>
</evidence>
<dbReference type="Proteomes" id="UP001589758">
    <property type="component" value="Unassembled WGS sequence"/>
</dbReference>
<evidence type="ECO:0000256" key="1">
    <source>
        <dbReference type="ARBA" id="ARBA00004377"/>
    </source>
</evidence>
<comment type="caution">
    <text evidence="15">The sequence shown here is derived from an EMBL/GenBank/DDBJ whole genome shotgun (WGS) entry which is preliminary data.</text>
</comment>